<sequence>MDGVHVQEPIKQVATAAAKLGDILRKRNRFPLRKLVPISQVLDSGPRFTAGSPKNPEYCEKLFNFVLPCEEWFAACHLAKNTANTPHIDCRRVALCSEENFWCSIPERHYVVSILADWDGKDSPKPKVCQLDEMVIGHQQVLRFQVPMHYAVGMTKPETKENLIAEILSSHAG</sequence>
<dbReference type="AlphaFoldDB" id="A0A7S1TIB7"/>
<evidence type="ECO:0000313" key="1">
    <source>
        <dbReference type="EMBL" id="CAD9237384.1"/>
    </source>
</evidence>
<dbReference type="EMBL" id="HBGH01017134">
    <property type="protein sequence ID" value="CAD9237384.1"/>
    <property type="molecule type" value="Transcribed_RNA"/>
</dbReference>
<accession>A0A7S1TIB7</accession>
<name>A0A7S1TIB7_9RHOD</name>
<gene>
    <name evidence="1" type="ORF">CCAE0312_LOCUS9483</name>
</gene>
<organism evidence="1">
    <name type="scientific">Compsopogon caeruleus</name>
    <dbReference type="NCBI Taxonomy" id="31354"/>
    <lineage>
        <taxon>Eukaryota</taxon>
        <taxon>Rhodophyta</taxon>
        <taxon>Compsopogonophyceae</taxon>
        <taxon>Compsopogonales</taxon>
        <taxon>Compsopogonaceae</taxon>
        <taxon>Compsopogon</taxon>
    </lineage>
</organism>
<proteinExistence type="predicted"/>
<protein>
    <submittedName>
        <fullName evidence="1">Uncharacterized protein</fullName>
    </submittedName>
</protein>
<reference evidence="1" key="1">
    <citation type="submission" date="2021-01" db="EMBL/GenBank/DDBJ databases">
        <authorList>
            <person name="Corre E."/>
            <person name="Pelletier E."/>
            <person name="Niang G."/>
            <person name="Scheremetjew M."/>
            <person name="Finn R."/>
            <person name="Kale V."/>
            <person name="Holt S."/>
            <person name="Cochrane G."/>
            <person name="Meng A."/>
            <person name="Brown T."/>
            <person name="Cohen L."/>
        </authorList>
    </citation>
    <scope>NUCLEOTIDE SEQUENCE</scope>
    <source>
        <strain evidence="1">SAG 36.94</strain>
    </source>
</reference>